<dbReference type="OrthoDB" id="1706761at2"/>
<proteinExistence type="predicted"/>
<keyword evidence="1" id="KW-0472">Membrane</keyword>
<feature type="transmembrane region" description="Helical" evidence="1">
    <location>
        <begin position="272"/>
        <end position="297"/>
    </location>
</feature>
<reference evidence="4" key="1">
    <citation type="journal article" date="2015" name="Genome Announc.">
        <title>Whole-Genome Sequences of 80 Environmental and Clinical Isolates of Burkholderia pseudomallei.</title>
        <authorList>
            <person name="Johnson S.L."/>
            <person name="Baker A.L."/>
            <person name="Chain P.S."/>
            <person name="Currie B.J."/>
            <person name="Daligault H.E."/>
            <person name="Davenport K.W."/>
            <person name="Davis C.B."/>
            <person name="Inglis T.J."/>
            <person name="Kaestli M."/>
            <person name="Koren S."/>
            <person name="Mayo M."/>
            <person name="Merritt A.J."/>
            <person name="Price E.P."/>
            <person name="Sarovich D.S."/>
            <person name="Warner J."/>
            <person name="Rosovitz M.J."/>
        </authorList>
    </citation>
    <scope>NUCLEOTIDE SEQUENCE [LARGE SCALE GENOMIC DNA]</scope>
    <source>
        <strain evidence="4">DSM 2030</strain>
    </source>
</reference>
<dbReference type="STRING" id="2325.TKV_c12010"/>
<dbReference type="Pfam" id="PF09546">
    <property type="entry name" value="Spore_III_AE"/>
    <property type="match status" value="1"/>
</dbReference>
<evidence type="ECO:0000313" key="4">
    <source>
        <dbReference type="Proteomes" id="UP000029669"/>
    </source>
</evidence>
<dbReference type="Proteomes" id="UP000029669">
    <property type="component" value="Chromosome"/>
</dbReference>
<feature type="transmembrane region" description="Helical" evidence="1">
    <location>
        <begin position="166"/>
        <end position="189"/>
    </location>
</feature>
<dbReference type="RefSeq" id="WP_049685139.1">
    <property type="nucleotide sequence ID" value="NZ_CP009170.1"/>
</dbReference>
<evidence type="ECO:0000256" key="2">
    <source>
        <dbReference type="SAM" id="SignalP"/>
    </source>
</evidence>
<feature type="transmembrane region" description="Helical" evidence="1">
    <location>
        <begin position="303"/>
        <end position="330"/>
    </location>
</feature>
<dbReference type="InterPro" id="IPR014194">
    <property type="entry name" value="Spore_III_AE"/>
</dbReference>
<feature type="transmembrane region" description="Helical" evidence="1">
    <location>
        <begin position="125"/>
        <end position="146"/>
    </location>
</feature>
<gene>
    <name evidence="3" type="primary">spoIIIAE</name>
    <name evidence="3" type="ORF">TKV_c12010</name>
</gene>
<keyword evidence="2" id="KW-0732">Signal</keyword>
<feature type="transmembrane region" description="Helical" evidence="1">
    <location>
        <begin position="96"/>
        <end position="113"/>
    </location>
</feature>
<dbReference type="KEGG" id="tki:TKV_c12010"/>
<feature type="transmembrane region" description="Helical" evidence="1">
    <location>
        <begin position="201"/>
        <end position="219"/>
    </location>
</feature>
<protein>
    <submittedName>
        <fullName evidence="3">Stage III sporulation protein AE</fullName>
    </submittedName>
</protein>
<keyword evidence="4" id="KW-1185">Reference proteome</keyword>
<feature type="signal peptide" evidence="2">
    <location>
        <begin position="1"/>
        <end position="20"/>
    </location>
</feature>
<feature type="transmembrane region" description="Helical" evidence="1">
    <location>
        <begin position="239"/>
        <end position="260"/>
    </location>
</feature>
<keyword evidence="1" id="KW-0812">Transmembrane</keyword>
<accession>A0A097ARE1</accession>
<dbReference type="eggNOG" id="ENOG502Z7PW">
    <property type="taxonomic scope" value="Bacteria"/>
</dbReference>
<evidence type="ECO:0000256" key="1">
    <source>
        <dbReference type="SAM" id="Phobius"/>
    </source>
</evidence>
<name>A0A097ARE1_THEKI</name>
<dbReference type="AlphaFoldDB" id="A0A097ARE1"/>
<keyword evidence="1" id="KW-1133">Transmembrane helix</keyword>
<dbReference type="NCBIfam" id="TIGR02829">
    <property type="entry name" value="spore_III_AE"/>
    <property type="match status" value="1"/>
</dbReference>
<dbReference type="EMBL" id="CP009170">
    <property type="protein sequence ID" value="AIS52372.1"/>
    <property type="molecule type" value="Genomic_DNA"/>
</dbReference>
<feature type="chain" id="PRO_5001928218" evidence="2">
    <location>
        <begin position="21"/>
        <end position="385"/>
    </location>
</feature>
<sequence length="385" mass="41885">MKKVVFIFFLIIALFSTANAYTGQEEIENQLKGIDTYQIDQFVKSINQKNGNILPNIDLKTYIKNVLSGKQTFNIKDILNSLLSLLFKELYSSMRFLVQLVILAVIGGILMNLHSSFEEENISQIAFLAVYMVLVIVSVKSFIAALNIGKEAIDNMVDFMQSMLPVLITLLMSVGAFTSAAFFHPIVIVTVEFIAHLMRDFILPIILLMTAVKIVGNISEKFSLNKMGDFLKTLSTASMSILLSIFLGVITIQGLSSSMADGVISRTAKYTVGAFLPVVGGLLSDSIDAVIGASLLIKGAVGTYGLIAIVLIVAMPLIKLLSLIIIYRFAAAVVEPIADKRIVNCISDVATSVTYIFAVLACVTVMMFFTIAAIIGTASVTIMMR</sequence>
<dbReference type="HOGENOM" id="CLU_046838_1_1_9"/>
<evidence type="ECO:0000313" key="3">
    <source>
        <dbReference type="EMBL" id="AIS52372.1"/>
    </source>
</evidence>
<organism evidence="3 4">
    <name type="scientific">Thermoanaerobacter kivui</name>
    <name type="common">Acetogenium kivui</name>
    <dbReference type="NCBI Taxonomy" id="2325"/>
    <lineage>
        <taxon>Bacteria</taxon>
        <taxon>Bacillati</taxon>
        <taxon>Bacillota</taxon>
        <taxon>Clostridia</taxon>
        <taxon>Thermoanaerobacterales</taxon>
        <taxon>Thermoanaerobacteraceae</taxon>
        <taxon>Thermoanaerobacter</taxon>
    </lineage>
</organism>